<proteinExistence type="predicted"/>
<dbReference type="EMBL" id="QORE01003492">
    <property type="protein sequence ID" value="RCI69041.1"/>
    <property type="molecule type" value="Genomic_DNA"/>
</dbReference>
<evidence type="ECO:0000313" key="2">
    <source>
        <dbReference type="EMBL" id="RCI69041.1"/>
    </source>
</evidence>
<name>A0A367LVK3_PSEAI</name>
<accession>A0A367LVK3</accession>
<dbReference type="PANTHER" id="PTHR42720:SF1">
    <property type="entry name" value="GLYCEROL 3-PHOSPHATE OXIDASE"/>
    <property type="match status" value="1"/>
</dbReference>
<dbReference type="InterPro" id="IPR006076">
    <property type="entry name" value="FAD-dep_OxRdtase"/>
</dbReference>
<dbReference type="InterPro" id="IPR052745">
    <property type="entry name" value="G3P_Oxidase/Oxidoreductase"/>
</dbReference>
<organism evidence="2 3">
    <name type="scientific">Pseudomonas aeruginosa</name>
    <dbReference type="NCBI Taxonomy" id="287"/>
    <lineage>
        <taxon>Bacteria</taxon>
        <taxon>Pseudomonadati</taxon>
        <taxon>Pseudomonadota</taxon>
        <taxon>Gammaproteobacteria</taxon>
        <taxon>Pseudomonadales</taxon>
        <taxon>Pseudomonadaceae</taxon>
        <taxon>Pseudomonas</taxon>
    </lineage>
</organism>
<dbReference type="AlphaFoldDB" id="A0A367LVK3"/>
<dbReference type="Proteomes" id="UP000253594">
    <property type="component" value="Unassembled WGS sequence"/>
</dbReference>
<protein>
    <submittedName>
        <fullName evidence="2">FAD-dependent oxidoreductase</fullName>
    </submittedName>
</protein>
<evidence type="ECO:0000259" key="1">
    <source>
        <dbReference type="Pfam" id="PF01266"/>
    </source>
</evidence>
<dbReference type="Pfam" id="PF01266">
    <property type="entry name" value="DAO"/>
    <property type="match status" value="1"/>
</dbReference>
<dbReference type="PANTHER" id="PTHR42720">
    <property type="entry name" value="GLYCEROL-3-PHOSPHATE DEHYDROGENASE"/>
    <property type="match status" value="1"/>
</dbReference>
<reference evidence="2 3" key="1">
    <citation type="submission" date="2018-07" db="EMBL/GenBank/DDBJ databases">
        <title>Mechanisms of high-level aminoglycoside resistance among Gram-negative pathogens in Brazil.</title>
        <authorList>
            <person name="Ballaben A.S."/>
            <person name="Darini A.L.C."/>
            <person name="Doi Y."/>
        </authorList>
    </citation>
    <scope>NUCLEOTIDE SEQUENCE [LARGE SCALE GENOMIC DNA]</scope>
    <source>
        <strain evidence="2 3">B2-305</strain>
    </source>
</reference>
<dbReference type="SUPFAM" id="SSF54373">
    <property type="entry name" value="FAD-linked reductases, C-terminal domain"/>
    <property type="match status" value="1"/>
</dbReference>
<comment type="caution">
    <text evidence="2">The sequence shown here is derived from an EMBL/GenBank/DDBJ whole genome shotgun (WGS) entry which is preliminary data.</text>
</comment>
<feature type="non-terminal residue" evidence="2">
    <location>
        <position position="104"/>
    </location>
</feature>
<sequence>PRKGQFVVFDKAAAALLRHILLPVPNERTKGVVFTRTVFGNLLAGPTAEEQDDREQARVDSDTLQRLIDAAVERIPGLRGMPVTATYAGLRPASEKKEYRIRQV</sequence>
<feature type="domain" description="FAD dependent oxidoreductase" evidence="1">
    <location>
        <begin position="1"/>
        <end position="93"/>
    </location>
</feature>
<dbReference type="Gene3D" id="3.30.9.10">
    <property type="entry name" value="D-Amino Acid Oxidase, subunit A, domain 2"/>
    <property type="match status" value="1"/>
</dbReference>
<feature type="non-terminal residue" evidence="2">
    <location>
        <position position="1"/>
    </location>
</feature>
<evidence type="ECO:0000313" key="3">
    <source>
        <dbReference type="Proteomes" id="UP000253594"/>
    </source>
</evidence>
<gene>
    <name evidence="2" type="ORF">DT376_42050</name>
</gene>